<evidence type="ECO:0000313" key="3">
    <source>
        <dbReference type="Proteomes" id="UP000253940"/>
    </source>
</evidence>
<dbReference type="SMART" id="SM00960">
    <property type="entry name" value="Robl_LC7"/>
    <property type="match status" value="1"/>
</dbReference>
<dbReference type="OrthoDB" id="6647245at2"/>
<name>A0A345P3T8_9GAMM</name>
<dbReference type="KEGG" id="mbah:HYN46_03115"/>
<evidence type="ECO:0000259" key="1">
    <source>
        <dbReference type="SMART" id="SM00960"/>
    </source>
</evidence>
<dbReference type="Gene3D" id="3.30.450.30">
    <property type="entry name" value="Dynein light chain 2a, cytoplasmic"/>
    <property type="match status" value="1"/>
</dbReference>
<protein>
    <submittedName>
        <fullName evidence="2">Roadblock/LC7 domain-containing protein</fullName>
    </submittedName>
</protein>
<sequence length="143" mass="15240">MNGLNVPLGRKAPQVLVQAAHIEINALLNDLQGIDSVLLASTDGFELTSVHKKPDFEAGKFAAVSSSILALVKAFLTEINLVGCQSITLDAENGKALIVSIPAVDHPMVMVVITDSTVLLGNLLHRIKVSSQKIAQLERQYSA</sequence>
<keyword evidence="3" id="KW-1185">Reference proteome</keyword>
<dbReference type="InterPro" id="IPR004942">
    <property type="entry name" value="Roadblock/LAMTOR2_dom"/>
</dbReference>
<dbReference type="SUPFAM" id="SSF103196">
    <property type="entry name" value="Roadblock/LC7 domain"/>
    <property type="match status" value="1"/>
</dbReference>
<reference evidence="2 3" key="1">
    <citation type="submission" date="2018-07" db="EMBL/GenBank/DDBJ databases">
        <title>Genome sequencing of Moraxellaceae gen. HYN0046.</title>
        <authorList>
            <person name="Kim M."/>
            <person name="Yi H."/>
        </authorList>
    </citation>
    <scope>NUCLEOTIDE SEQUENCE [LARGE SCALE GENOMIC DNA]</scope>
    <source>
        <strain evidence="2 3">HYN0046</strain>
    </source>
</reference>
<dbReference type="EMBL" id="CP031222">
    <property type="protein sequence ID" value="AXI01947.1"/>
    <property type="molecule type" value="Genomic_DNA"/>
</dbReference>
<dbReference type="Proteomes" id="UP000253940">
    <property type="component" value="Chromosome"/>
</dbReference>
<gene>
    <name evidence="2" type="ORF">HYN46_03115</name>
</gene>
<dbReference type="RefSeq" id="WP_114898057.1">
    <property type="nucleotide sequence ID" value="NZ_CP031222.1"/>
</dbReference>
<accession>A0A345P3T8</accession>
<feature type="domain" description="Roadblock/LAMTOR2" evidence="1">
    <location>
        <begin position="24"/>
        <end position="114"/>
    </location>
</feature>
<evidence type="ECO:0000313" key="2">
    <source>
        <dbReference type="EMBL" id="AXI01947.1"/>
    </source>
</evidence>
<organism evidence="2 3">
    <name type="scientific">Aquirhabdus parva</name>
    <dbReference type="NCBI Taxonomy" id="2283318"/>
    <lineage>
        <taxon>Bacteria</taxon>
        <taxon>Pseudomonadati</taxon>
        <taxon>Pseudomonadota</taxon>
        <taxon>Gammaproteobacteria</taxon>
        <taxon>Moraxellales</taxon>
        <taxon>Moraxellaceae</taxon>
        <taxon>Aquirhabdus</taxon>
    </lineage>
</organism>
<proteinExistence type="predicted"/>
<dbReference type="Pfam" id="PF03259">
    <property type="entry name" value="Robl_LC7"/>
    <property type="match status" value="1"/>
</dbReference>
<dbReference type="AlphaFoldDB" id="A0A345P3T8"/>